<protein>
    <submittedName>
        <fullName evidence="1">Uncharacterized protein</fullName>
    </submittedName>
</protein>
<proteinExistence type="predicted"/>
<accession>A0A6M3K957</accession>
<sequence length="177" mass="19567">MDAVVVAFLKRRPDLFAPTPPITREIVAFPTPRAYARVSYILQHEGLNSVELAESVAGMIGPGAASEFMAFCENIDRLPDPIDVMMGKVKFPRQADVAIATSVAITQVLLKGSQYNDAYFKHSCSWPAEYVVGLQFPVIKDMTPKWRGDNGWGMASVAAKYGEWFDTFADMIGRAEQ</sequence>
<gene>
    <name evidence="1" type="ORF">MM415A01080_0006</name>
</gene>
<reference evidence="1" key="1">
    <citation type="submission" date="2020-03" db="EMBL/GenBank/DDBJ databases">
        <title>The deep terrestrial virosphere.</title>
        <authorList>
            <person name="Holmfeldt K."/>
            <person name="Nilsson E."/>
            <person name="Simone D."/>
            <person name="Lopez-Fernandez M."/>
            <person name="Wu X."/>
            <person name="de Brujin I."/>
            <person name="Lundin D."/>
            <person name="Andersson A."/>
            <person name="Bertilsson S."/>
            <person name="Dopson M."/>
        </authorList>
    </citation>
    <scope>NUCLEOTIDE SEQUENCE</scope>
    <source>
        <strain evidence="1">MM415A01080</strain>
    </source>
</reference>
<evidence type="ECO:0000313" key="1">
    <source>
        <dbReference type="EMBL" id="QJA78359.1"/>
    </source>
</evidence>
<dbReference type="EMBL" id="MT142333">
    <property type="protein sequence ID" value="QJA78359.1"/>
    <property type="molecule type" value="Genomic_DNA"/>
</dbReference>
<organism evidence="1">
    <name type="scientific">viral metagenome</name>
    <dbReference type="NCBI Taxonomy" id="1070528"/>
    <lineage>
        <taxon>unclassified sequences</taxon>
        <taxon>metagenomes</taxon>
        <taxon>organismal metagenomes</taxon>
    </lineage>
</organism>
<dbReference type="AlphaFoldDB" id="A0A6M3K957"/>
<name>A0A6M3K957_9ZZZZ</name>